<comment type="caution">
    <text evidence="1">The sequence shown here is derived from an EMBL/GenBank/DDBJ whole genome shotgun (WGS) entry which is preliminary data.</text>
</comment>
<accession>A0ACC2X9U3</accession>
<keyword evidence="2" id="KW-1185">Reference proteome</keyword>
<name>A0ACC2X9U3_9TREE</name>
<reference evidence="1" key="1">
    <citation type="submission" date="2023-04" db="EMBL/GenBank/DDBJ databases">
        <title>Draft Genome sequencing of Naganishia species isolated from polar environments using Oxford Nanopore Technology.</title>
        <authorList>
            <person name="Leo P."/>
            <person name="Venkateswaran K."/>
        </authorList>
    </citation>
    <scope>NUCLEOTIDE SEQUENCE</scope>
    <source>
        <strain evidence="1">MNA-CCFEE 5425</strain>
    </source>
</reference>
<dbReference type="EMBL" id="JASBWU010000008">
    <property type="protein sequence ID" value="KAJ9119552.1"/>
    <property type="molecule type" value="Genomic_DNA"/>
</dbReference>
<dbReference type="Proteomes" id="UP001243375">
    <property type="component" value="Unassembled WGS sequence"/>
</dbReference>
<protein>
    <submittedName>
        <fullName evidence="1">Uncharacterized protein</fullName>
    </submittedName>
</protein>
<proteinExistence type="predicted"/>
<sequence length="762" mass="80884">MLPLDTSPSAGAQEIGESITKKVLGADGVLESLMEILDTQVFTVEDNDLEDDLDDPDERDPQPIDVAQQRSLLDYSLAQLFSSIANIPTYRGFLVARVRPWLETHLSSSSTSTKSDVESAQVEAQTRVLCAVTLTKLAKAAIVDPALNGQEQEGDAGAPTGEKDAAARAGDELEQLTNMLKTVIITSSPGKSPSVSSSPTRSYVESITSALEGLAYTSSQPELKAGLADDAPFLQALVGIAKSLPLSSSRARASGLSASYSADMTSGNTSHSTNSNQAAAYGIATIMYNLFARRLVLSQEQKQLEALKKMANAGATAAKKTMGQAVGNANHAEEEAMSDDAVHARVQNGIKNGVVEAVVALAKIDSIKVMQVLGGVILALVHERQDRLEVIKQGGYKTLRSVISALLDLPTAEHGKAEWSAMEKDSLSALQALAKLVITTPPAQLFGTETTTAAMDTVRPTALLLLHPESSLLQRFEAMMALTNLASVDPAVGQRICMFKSGCRPKGATLSGAGDPTTTAGSGNDEVLQAVESQMLEDHKMVRRAAVELVCNLMTSDESFARYSGDFIPNYNPSITTAEQAKKASTPRLHILLALTDVRDLPTRLAASGALAMLTQSDTACGILLGLGGDSTKVWEKIGGLLAPLKAENDASGSDADFDEDGEEDIEEISTLPPDHGLVHRGLTITLNLLRYIQKSPSSEKARAFKHADTCGLTSHLINLLAIWTDKNLLSAKKVTPPPREVVDLGIESLRVLKANGIQLVV</sequence>
<organism evidence="1 2">
    <name type="scientific">Naganishia vaughanmartiniae</name>
    <dbReference type="NCBI Taxonomy" id="1424756"/>
    <lineage>
        <taxon>Eukaryota</taxon>
        <taxon>Fungi</taxon>
        <taxon>Dikarya</taxon>
        <taxon>Basidiomycota</taxon>
        <taxon>Agaricomycotina</taxon>
        <taxon>Tremellomycetes</taxon>
        <taxon>Filobasidiales</taxon>
        <taxon>Filobasidiaceae</taxon>
        <taxon>Naganishia</taxon>
    </lineage>
</organism>
<evidence type="ECO:0000313" key="2">
    <source>
        <dbReference type="Proteomes" id="UP001243375"/>
    </source>
</evidence>
<evidence type="ECO:0000313" key="1">
    <source>
        <dbReference type="EMBL" id="KAJ9119552.1"/>
    </source>
</evidence>
<gene>
    <name evidence="1" type="ORF">QFC22_003261</name>
</gene>